<comment type="caution">
    <text evidence="3">The sequence shown here is derived from an EMBL/GenBank/DDBJ whole genome shotgun (WGS) entry which is preliminary data.</text>
</comment>
<dbReference type="EMBL" id="CAJVPS010001287">
    <property type="protein sequence ID" value="CAG8532477.1"/>
    <property type="molecule type" value="Genomic_DNA"/>
</dbReference>
<dbReference type="AlphaFoldDB" id="A0A9N9AGS3"/>
<evidence type="ECO:0000313" key="4">
    <source>
        <dbReference type="Proteomes" id="UP000789508"/>
    </source>
</evidence>
<dbReference type="PANTHER" id="PTHR43591">
    <property type="entry name" value="METHYLTRANSFERASE"/>
    <property type="match status" value="1"/>
</dbReference>
<name>A0A9N9AGS3_9GLOM</name>
<feature type="region of interest" description="Disordered" evidence="1">
    <location>
        <begin position="1"/>
        <end position="30"/>
    </location>
</feature>
<sequence length="313" mass="36060">MGNGPSKLKEAQRKRFRARNQRESLSSTICSTASRENSSNQWYRFSYGRRYQNVENPNDEDEMARLQLLHYLVKSSWQSDFSSPIAGQLESGNCRVLDCGCGPGTWLMELGSDNPDSYFTGIDCCPVFPTDIKPRNVEFQCANILDGLPFDDDTFDFVHMRFMVGSFTSEQWNFSVIPELVRVCKPGGFLECMESDMKWMHSGPATECLMKTSFSFLASHGIEGIIHPHLHEYLRRTNRLANIHYAHKNIPVGKPGELTFQVAQQTLEASKVHLSEFLQISHDEYDELIRIACREFEEYKTMVTMFRFWAQKI</sequence>
<dbReference type="CDD" id="cd02440">
    <property type="entry name" value="AdoMet_MTases"/>
    <property type="match status" value="1"/>
</dbReference>
<dbReference type="Pfam" id="PF13649">
    <property type="entry name" value="Methyltransf_25"/>
    <property type="match status" value="1"/>
</dbReference>
<evidence type="ECO:0000256" key="1">
    <source>
        <dbReference type="SAM" id="MobiDB-lite"/>
    </source>
</evidence>
<reference evidence="3" key="1">
    <citation type="submission" date="2021-06" db="EMBL/GenBank/DDBJ databases">
        <authorList>
            <person name="Kallberg Y."/>
            <person name="Tangrot J."/>
            <person name="Rosling A."/>
        </authorList>
    </citation>
    <scope>NUCLEOTIDE SEQUENCE</scope>
    <source>
        <strain evidence="3">FL130A</strain>
    </source>
</reference>
<dbReference type="SUPFAM" id="SSF53335">
    <property type="entry name" value="S-adenosyl-L-methionine-dependent methyltransferases"/>
    <property type="match status" value="1"/>
</dbReference>
<protein>
    <submittedName>
        <fullName evidence="3">9524_t:CDS:1</fullName>
    </submittedName>
</protein>
<evidence type="ECO:0000313" key="3">
    <source>
        <dbReference type="EMBL" id="CAG8532477.1"/>
    </source>
</evidence>
<proteinExistence type="predicted"/>
<keyword evidence="4" id="KW-1185">Reference proteome</keyword>
<gene>
    <name evidence="3" type="ORF">ALEPTO_LOCUS5005</name>
</gene>
<dbReference type="OrthoDB" id="2013972at2759"/>
<accession>A0A9N9AGS3</accession>
<dbReference type="InterPro" id="IPR041698">
    <property type="entry name" value="Methyltransf_25"/>
</dbReference>
<dbReference type="Proteomes" id="UP000789508">
    <property type="component" value="Unassembled WGS sequence"/>
</dbReference>
<evidence type="ECO:0000259" key="2">
    <source>
        <dbReference type="Pfam" id="PF13649"/>
    </source>
</evidence>
<organism evidence="3 4">
    <name type="scientific">Ambispora leptoticha</name>
    <dbReference type="NCBI Taxonomy" id="144679"/>
    <lineage>
        <taxon>Eukaryota</taxon>
        <taxon>Fungi</taxon>
        <taxon>Fungi incertae sedis</taxon>
        <taxon>Mucoromycota</taxon>
        <taxon>Glomeromycotina</taxon>
        <taxon>Glomeromycetes</taxon>
        <taxon>Archaeosporales</taxon>
        <taxon>Ambisporaceae</taxon>
        <taxon>Ambispora</taxon>
    </lineage>
</organism>
<feature type="domain" description="Methyltransferase" evidence="2">
    <location>
        <begin position="96"/>
        <end position="188"/>
    </location>
</feature>
<dbReference type="InterPro" id="IPR029063">
    <property type="entry name" value="SAM-dependent_MTases_sf"/>
</dbReference>
<dbReference type="Gene3D" id="3.40.50.150">
    <property type="entry name" value="Vaccinia Virus protein VP39"/>
    <property type="match status" value="1"/>
</dbReference>